<name>A0ABX2SZ00_9BACL</name>
<reference evidence="2 3" key="1">
    <citation type="submission" date="2020-07" db="EMBL/GenBank/DDBJ databases">
        <title>MOT database genomes.</title>
        <authorList>
            <person name="Joseph S."/>
            <person name="Aduse-Opoku J."/>
            <person name="Hashim A."/>
            <person name="Wade W."/>
            <person name="Curtis M."/>
        </authorList>
    </citation>
    <scope>NUCLEOTIDE SEQUENCE [LARGE SCALE GENOMIC DNA]</scope>
    <source>
        <strain evidence="2 3">CIP 106318</strain>
    </source>
</reference>
<protein>
    <submittedName>
        <fullName evidence="2">NAD(P)H-binding protein</fullName>
    </submittedName>
</protein>
<dbReference type="InterPro" id="IPR016040">
    <property type="entry name" value="NAD(P)-bd_dom"/>
</dbReference>
<dbReference type="PANTHER" id="PTHR14097">
    <property type="entry name" value="OXIDOREDUCTASE HTATIP2"/>
    <property type="match status" value="1"/>
</dbReference>
<evidence type="ECO:0000313" key="2">
    <source>
        <dbReference type="EMBL" id="NYS47283.1"/>
    </source>
</evidence>
<comment type="caution">
    <text evidence="2">The sequence shown here is derived from an EMBL/GenBank/DDBJ whole genome shotgun (WGS) entry which is preliminary data.</text>
</comment>
<dbReference type="RefSeq" id="WP_179940993.1">
    <property type="nucleotide sequence ID" value="NZ_JACBYF010000005.1"/>
</dbReference>
<organism evidence="2 3">
    <name type="scientific">Gemelliphila palaticanis</name>
    <dbReference type="NCBI Taxonomy" id="81950"/>
    <lineage>
        <taxon>Bacteria</taxon>
        <taxon>Bacillati</taxon>
        <taxon>Bacillota</taxon>
        <taxon>Bacilli</taxon>
        <taxon>Bacillales</taxon>
        <taxon>Gemellaceae</taxon>
        <taxon>Gemelliphila</taxon>
    </lineage>
</organism>
<gene>
    <name evidence="2" type="ORF">HZY85_03615</name>
</gene>
<dbReference type="SUPFAM" id="SSF51735">
    <property type="entry name" value="NAD(P)-binding Rossmann-fold domains"/>
    <property type="match status" value="1"/>
</dbReference>
<dbReference type="PANTHER" id="PTHR14097:SF7">
    <property type="entry name" value="OXIDOREDUCTASE HTATIP2"/>
    <property type="match status" value="1"/>
</dbReference>
<evidence type="ECO:0000259" key="1">
    <source>
        <dbReference type="Pfam" id="PF13460"/>
    </source>
</evidence>
<accession>A0ABX2SZ00</accession>
<keyword evidence="3" id="KW-1185">Reference proteome</keyword>
<feature type="domain" description="NAD(P)-binding" evidence="1">
    <location>
        <begin position="8"/>
        <end position="118"/>
    </location>
</feature>
<evidence type="ECO:0000313" key="3">
    <source>
        <dbReference type="Proteomes" id="UP000531840"/>
    </source>
</evidence>
<dbReference type="Pfam" id="PF13460">
    <property type="entry name" value="NAD_binding_10"/>
    <property type="match status" value="1"/>
</dbReference>
<dbReference type="InterPro" id="IPR036291">
    <property type="entry name" value="NAD(P)-bd_dom_sf"/>
</dbReference>
<dbReference type="EMBL" id="JACBYF010000005">
    <property type="protein sequence ID" value="NYS47283.1"/>
    <property type="molecule type" value="Genomic_DNA"/>
</dbReference>
<proteinExistence type="predicted"/>
<dbReference type="Proteomes" id="UP000531840">
    <property type="component" value="Unassembled WGS sequence"/>
</dbReference>
<sequence length="127" mass="14152">MNTAVITGATGEIGKRILKLLIEEQYYSKIYILGRNSINSIEDNKKIEKIIIDFDNLHFDTNILKEADVFSALGTGGNGLFEKIDYRYPLALAAKCHNLSKSFNIVSAMGANSKSPSYYQKIKGRAE</sequence>
<dbReference type="Gene3D" id="3.40.50.720">
    <property type="entry name" value="NAD(P)-binding Rossmann-like Domain"/>
    <property type="match status" value="1"/>
</dbReference>